<dbReference type="GO" id="GO:0006955">
    <property type="term" value="P:immune response"/>
    <property type="evidence" value="ECO:0007669"/>
    <property type="project" value="InterPro"/>
</dbReference>
<sequence length="307" mass="33602">MNFTEGCEAMGRRPGSTGSRRRRAPRPGPAALLLLLPLLLLPPAAAAPLPAAADSSGEAGLEEEVGARWALPDCELQAWLLHNRAARLQDEVGTGSRRGTRGCPRGSDASAALGVYPQMCEKFTVCENSMEMLVQNNLNLPKVTEEDGCLLAGFDEARNHSAPSLGSLWPNPSTAEVRRAGHPELLLMFSLLSPQEKCLRKLSSGLFAFQTYLEFIQETFASEKQNVESLCSGTKHLAATIRQMVINPDEVVIPDSATQKSLLAKLKSDKAWIEKITTHLILRDFTSFMEKTVRAVRYLKNTRRSSA</sequence>
<evidence type="ECO:0000256" key="4">
    <source>
        <dbReference type="ARBA" id="ARBA00023441"/>
    </source>
</evidence>
<name>A0A8C9G2D3_PAVCR</name>
<reference evidence="7" key="1">
    <citation type="submission" date="2025-08" db="UniProtKB">
        <authorList>
            <consortium name="Ensembl"/>
        </authorList>
    </citation>
    <scope>IDENTIFICATION</scope>
</reference>
<evidence type="ECO:0000256" key="5">
    <source>
        <dbReference type="SAM" id="MobiDB-lite"/>
    </source>
</evidence>
<dbReference type="InterPro" id="IPR003574">
    <property type="entry name" value="IL-6-like"/>
</dbReference>
<dbReference type="AlphaFoldDB" id="A0A8C9G2D3"/>
<dbReference type="GO" id="GO:0006953">
    <property type="term" value="P:acute-phase response"/>
    <property type="evidence" value="ECO:0007669"/>
    <property type="project" value="UniProtKB-KW"/>
</dbReference>
<dbReference type="SMART" id="SM00126">
    <property type="entry name" value="IL6"/>
    <property type="match status" value="1"/>
</dbReference>
<comment type="function">
    <text evidence="4">Cytokine with a wide variety of biological functions in immunity, tissue regeneration, and metabolism. Binds to IL6R, then the complex associates to the signaling subunit IL6ST/gp130 to trigger the intracellular IL6-signaling pathway. The interaction with the membrane-bound IL6R and IL6ST stimulates 'classic signaling', whereas the binding of IL6 and soluble IL6R to IL6ST stimulates 'trans-signaling'. Alternatively, 'cluster signaling' occurs when membrane-bound IL6:IL6R complexes on transmitter cells activate IL6ST receptors on neighboring receiver cells.</text>
</comment>
<evidence type="ECO:0000313" key="8">
    <source>
        <dbReference type="Proteomes" id="UP000694428"/>
    </source>
</evidence>
<keyword evidence="8" id="KW-1185">Reference proteome</keyword>
<dbReference type="PANTHER" id="PTHR48494:SF1">
    <property type="entry name" value="INTERLEUKIN-6"/>
    <property type="match status" value="1"/>
</dbReference>
<dbReference type="GO" id="GO:0005615">
    <property type="term" value="C:extracellular space"/>
    <property type="evidence" value="ECO:0007669"/>
    <property type="project" value="InterPro"/>
</dbReference>
<dbReference type="Proteomes" id="UP000694428">
    <property type="component" value="Unplaced"/>
</dbReference>
<evidence type="ECO:0000313" key="7">
    <source>
        <dbReference type="Ensembl" id="ENSPSTP00000023750.1"/>
    </source>
</evidence>
<dbReference type="Ensembl" id="ENSPSTT00000024995.1">
    <property type="protein sequence ID" value="ENSPSTP00000023750.1"/>
    <property type="gene ID" value="ENSPSTG00000017515.1"/>
</dbReference>
<dbReference type="GO" id="GO:0030154">
    <property type="term" value="P:cell differentiation"/>
    <property type="evidence" value="ECO:0007669"/>
    <property type="project" value="InterPro"/>
</dbReference>
<comment type="similarity">
    <text evidence="1">Belongs to the IL-6 superfamily.</text>
</comment>
<keyword evidence="6" id="KW-0732">Signal</keyword>
<dbReference type="GO" id="GO:0046427">
    <property type="term" value="P:positive regulation of receptor signaling pathway via JAK-STAT"/>
    <property type="evidence" value="ECO:0007669"/>
    <property type="project" value="TreeGrafter"/>
</dbReference>
<dbReference type="Gene3D" id="1.20.1250.10">
    <property type="match status" value="2"/>
</dbReference>
<feature type="region of interest" description="Disordered" evidence="5">
    <location>
        <begin position="1"/>
        <end position="26"/>
    </location>
</feature>
<dbReference type="GO" id="GO:0005896">
    <property type="term" value="C:interleukin-6 receptor complex"/>
    <property type="evidence" value="ECO:0007669"/>
    <property type="project" value="TreeGrafter"/>
</dbReference>
<dbReference type="PANTHER" id="PTHR48494">
    <property type="entry name" value="INTERLEUKIN-6"/>
    <property type="match status" value="1"/>
</dbReference>
<evidence type="ECO:0000256" key="2">
    <source>
        <dbReference type="ARBA" id="ARBA00019464"/>
    </source>
</evidence>
<dbReference type="InterPro" id="IPR009079">
    <property type="entry name" value="4_helix_cytokine-like_core"/>
</dbReference>
<feature type="signal peptide" evidence="6">
    <location>
        <begin position="1"/>
        <end position="46"/>
    </location>
</feature>
<dbReference type="GO" id="GO:0005138">
    <property type="term" value="F:interleukin-6 receptor binding"/>
    <property type="evidence" value="ECO:0007669"/>
    <property type="project" value="InterPro"/>
</dbReference>
<proteinExistence type="inferred from homology"/>
<dbReference type="InterPro" id="IPR030474">
    <property type="entry name" value="IL-6/GCSF/MGF"/>
</dbReference>
<keyword evidence="3" id="KW-0011">Acute phase</keyword>
<dbReference type="GO" id="GO:0005125">
    <property type="term" value="F:cytokine activity"/>
    <property type="evidence" value="ECO:0007669"/>
    <property type="project" value="InterPro"/>
</dbReference>
<organism evidence="7 8">
    <name type="scientific">Pavo cristatus</name>
    <name type="common">Indian peafowl</name>
    <name type="synonym">Blue peafowl</name>
    <dbReference type="NCBI Taxonomy" id="9049"/>
    <lineage>
        <taxon>Eukaryota</taxon>
        <taxon>Metazoa</taxon>
        <taxon>Chordata</taxon>
        <taxon>Craniata</taxon>
        <taxon>Vertebrata</taxon>
        <taxon>Euteleostomi</taxon>
        <taxon>Archelosauria</taxon>
        <taxon>Archosauria</taxon>
        <taxon>Dinosauria</taxon>
        <taxon>Saurischia</taxon>
        <taxon>Theropoda</taxon>
        <taxon>Coelurosauria</taxon>
        <taxon>Aves</taxon>
        <taxon>Neognathae</taxon>
        <taxon>Galloanserae</taxon>
        <taxon>Galliformes</taxon>
        <taxon>Phasianidae</taxon>
        <taxon>Phasianinae</taxon>
        <taxon>Pavo</taxon>
    </lineage>
</organism>
<protein>
    <recommendedName>
        <fullName evidence="2">Interleukin-6</fullName>
    </recommendedName>
</protein>
<dbReference type="SUPFAM" id="SSF47266">
    <property type="entry name" value="4-helical cytokines"/>
    <property type="match status" value="2"/>
</dbReference>
<evidence type="ECO:0000256" key="6">
    <source>
        <dbReference type="SAM" id="SignalP"/>
    </source>
</evidence>
<reference evidence="7" key="2">
    <citation type="submission" date="2025-09" db="UniProtKB">
        <authorList>
            <consortium name="Ensembl"/>
        </authorList>
    </citation>
    <scope>IDENTIFICATION</scope>
</reference>
<dbReference type="Pfam" id="PF00489">
    <property type="entry name" value="IL6"/>
    <property type="match status" value="2"/>
</dbReference>
<accession>A0A8C9G2D3</accession>
<evidence type="ECO:0000256" key="1">
    <source>
        <dbReference type="ARBA" id="ARBA00007432"/>
    </source>
</evidence>
<feature type="chain" id="PRO_5035000510" description="Interleukin-6" evidence="6">
    <location>
        <begin position="47"/>
        <end position="307"/>
    </location>
</feature>
<evidence type="ECO:0000256" key="3">
    <source>
        <dbReference type="ARBA" id="ARBA00022486"/>
    </source>
</evidence>